<keyword evidence="12" id="KW-1185">Reference proteome</keyword>
<dbReference type="InterPro" id="IPR013087">
    <property type="entry name" value="Znf_C2H2_type"/>
</dbReference>
<dbReference type="Proteomes" id="UP000594638">
    <property type="component" value="Unassembled WGS sequence"/>
</dbReference>
<evidence type="ECO:0000256" key="6">
    <source>
        <dbReference type="ARBA" id="ARBA00023163"/>
    </source>
</evidence>
<evidence type="ECO:0000259" key="10">
    <source>
        <dbReference type="PROSITE" id="PS50157"/>
    </source>
</evidence>
<evidence type="ECO:0000256" key="1">
    <source>
        <dbReference type="ARBA" id="ARBA00004123"/>
    </source>
</evidence>
<dbReference type="InterPro" id="IPR052426">
    <property type="entry name" value="Plant_dev_regulator"/>
</dbReference>
<evidence type="ECO:0000256" key="8">
    <source>
        <dbReference type="PROSITE-ProRule" id="PRU00042"/>
    </source>
</evidence>
<evidence type="ECO:0000256" key="5">
    <source>
        <dbReference type="ARBA" id="ARBA00023015"/>
    </source>
</evidence>
<dbReference type="SUPFAM" id="SSF57667">
    <property type="entry name" value="beta-beta-alpha zinc fingers"/>
    <property type="match status" value="1"/>
</dbReference>
<organism evidence="11 12">
    <name type="scientific">Olea europaea subsp. europaea</name>
    <dbReference type="NCBI Taxonomy" id="158383"/>
    <lineage>
        <taxon>Eukaryota</taxon>
        <taxon>Viridiplantae</taxon>
        <taxon>Streptophyta</taxon>
        <taxon>Embryophyta</taxon>
        <taxon>Tracheophyta</taxon>
        <taxon>Spermatophyta</taxon>
        <taxon>Magnoliopsida</taxon>
        <taxon>eudicotyledons</taxon>
        <taxon>Gunneridae</taxon>
        <taxon>Pentapetalae</taxon>
        <taxon>asterids</taxon>
        <taxon>lamiids</taxon>
        <taxon>Lamiales</taxon>
        <taxon>Oleaceae</taxon>
        <taxon>Oleeae</taxon>
        <taxon>Olea</taxon>
    </lineage>
</organism>
<keyword evidence="6" id="KW-0804">Transcription</keyword>
<keyword evidence="3 8" id="KW-0863">Zinc-finger</keyword>
<evidence type="ECO:0000256" key="7">
    <source>
        <dbReference type="ARBA" id="ARBA00023242"/>
    </source>
</evidence>
<evidence type="ECO:0000256" key="4">
    <source>
        <dbReference type="ARBA" id="ARBA00022833"/>
    </source>
</evidence>
<dbReference type="PROSITE" id="PS50157">
    <property type="entry name" value="ZINC_FINGER_C2H2_2"/>
    <property type="match status" value="1"/>
</dbReference>
<keyword evidence="7" id="KW-0539">Nucleus</keyword>
<evidence type="ECO:0000256" key="3">
    <source>
        <dbReference type="ARBA" id="ARBA00022771"/>
    </source>
</evidence>
<comment type="caution">
    <text evidence="11">The sequence shown here is derived from an EMBL/GenBank/DDBJ whole genome shotgun (WGS) entry which is preliminary data.</text>
</comment>
<reference evidence="11 12" key="1">
    <citation type="submission" date="2019-12" db="EMBL/GenBank/DDBJ databases">
        <authorList>
            <person name="Alioto T."/>
            <person name="Alioto T."/>
            <person name="Gomez Garrido J."/>
        </authorList>
    </citation>
    <scope>NUCLEOTIDE SEQUENCE [LARGE SCALE GENOMIC DNA]</scope>
</reference>
<dbReference type="GO" id="GO:0005634">
    <property type="term" value="C:nucleus"/>
    <property type="evidence" value="ECO:0007669"/>
    <property type="project" value="UniProtKB-SubCell"/>
</dbReference>
<dbReference type="PANTHER" id="PTHR45801:SF5">
    <property type="entry name" value="OS05G0286100 PROTEIN"/>
    <property type="match status" value="1"/>
</dbReference>
<dbReference type="Gene3D" id="3.30.160.60">
    <property type="entry name" value="Classic Zinc Finger"/>
    <property type="match status" value="1"/>
</dbReference>
<feature type="compositionally biased region" description="Polar residues" evidence="9">
    <location>
        <begin position="136"/>
        <end position="157"/>
    </location>
</feature>
<keyword evidence="5" id="KW-0805">Transcription regulation</keyword>
<comment type="subcellular location">
    <subcellularLocation>
        <location evidence="1">Nucleus</location>
    </subcellularLocation>
</comment>
<keyword evidence="4" id="KW-0862">Zinc</keyword>
<accession>A0A8S0UBF1</accession>
<dbReference type="Gramene" id="OE9A005690T1">
    <property type="protein sequence ID" value="OE9A005690C1"/>
    <property type="gene ID" value="OE9A005690"/>
</dbReference>
<dbReference type="PROSITE" id="PS00028">
    <property type="entry name" value="ZINC_FINGER_C2H2_1"/>
    <property type="match status" value="1"/>
</dbReference>
<keyword evidence="2" id="KW-0479">Metal-binding</keyword>
<name>A0A8S0UBF1_OLEEU</name>
<dbReference type="EMBL" id="CACTIH010007418">
    <property type="protein sequence ID" value="CAA3012967.1"/>
    <property type="molecule type" value="Genomic_DNA"/>
</dbReference>
<evidence type="ECO:0000256" key="2">
    <source>
        <dbReference type="ARBA" id="ARBA00022723"/>
    </source>
</evidence>
<evidence type="ECO:0000313" key="11">
    <source>
        <dbReference type="EMBL" id="CAA3012967.1"/>
    </source>
</evidence>
<sequence>MEQVGYWTWAVAESKRKYELSSHHVLAPAATATSHGDSWEEQAFAEDASGLLGGCVWPPRSYNCSFCRREFRSAQALGGHMNVHRRDRARLRQSPVPQTYEPVLNPCQSFEFHEYPSRSDQIYTFFYHSANSDSDPIRVSDQNQKVSSQKRVSSHGSISPIIPEHHHKNMVSLSIPSSSGKKPKISESSNRAKEDYPALDLSESLNPTLTNTSSDEEVASCKRRRIDANPLIFFQKPSPILDRCHPQSEMHKLCSSSMEELDLELRLGVK</sequence>
<dbReference type="InterPro" id="IPR036236">
    <property type="entry name" value="Znf_C2H2_sf"/>
</dbReference>
<evidence type="ECO:0000256" key="9">
    <source>
        <dbReference type="SAM" id="MobiDB-lite"/>
    </source>
</evidence>
<evidence type="ECO:0000313" key="12">
    <source>
        <dbReference type="Proteomes" id="UP000594638"/>
    </source>
</evidence>
<gene>
    <name evidence="11" type="ORF">OLEA9_A005690</name>
</gene>
<feature type="region of interest" description="Disordered" evidence="9">
    <location>
        <begin position="136"/>
        <end position="213"/>
    </location>
</feature>
<proteinExistence type="predicted"/>
<dbReference type="Pfam" id="PF13912">
    <property type="entry name" value="zf-C2H2_6"/>
    <property type="match status" value="1"/>
</dbReference>
<dbReference type="OrthoDB" id="1708403at2759"/>
<protein>
    <submittedName>
        <fullName evidence="11">Zinc finger 10-like</fullName>
    </submittedName>
</protein>
<feature type="domain" description="C2H2-type" evidence="10">
    <location>
        <begin position="62"/>
        <end position="89"/>
    </location>
</feature>
<dbReference type="PANTHER" id="PTHR45801">
    <property type="entry name" value="OS07G0101800 PROTEIN"/>
    <property type="match status" value="1"/>
</dbReference>
<feature type="compositionally biased region" description="Polar residues" evidence="9">
    <location>
        <begin position="203"/>
        <end position="213"/>
    </location>
</feature>
<dbReference type="GO" id="GO:0008270">
    <property type="term" value="F:zinc ion binding"/>
    <property type="evidence" value="ECO:0007669"/>
    <property type="project" value="UniProtKB-KW"/>
</dbReference>
<dbReference type="AlphaFoldDB" id="A0A8S0UBF1"/>